<evidence type="ECO:0000313" key="5">
    <source>
        <dbReference type="Proteomes" id="UP001589810"/>
    </source>
</evidence>
<dbReference type="Pfam" id="PF00561">
    <property type="entry name" value="Abhydrolase_1"/>
    <property type="match status" value="1"/>
</dbReference>
<comment type="similarity">
    <text evidence="1">Belongs to the peptidase S33 family.</text>
</comment>
<dbReference type="InterPro" id="IPR002410">
    <property type="entry name" value="Peptidase_S33"/>
</dbReference>
<dbReference type="SUPFAM" id="SSF53474">
    <property type="entry name" value="alpha/beta-Hydrolases"/>
    <property type="match status" value="1"/>
</dbReference>
<accession>A0ABV6MZ20</accession>
<keyword evidence="5" id="KW-1185">Reference proteome</keyword>
<proteinExistence type="inferred from homology"/>
<gene>
    <name evidence="4" type="ORF">ACFFH7_26510</name>
</gene>
<evidence type="ECO:0000256" key="2">
    <source>
        <dbReference type="ARBA" id="ARBA00022801"/>
    </source>
</evidence>
<dbReference type="PANTHER" id="PTHR43798">
    <property type="entry name" value="MONOACYLGLYCEROL LIPASE"/>
    <property type="match status" value="1"/>
</dbReference>
<sequence length="282" mass="30972">MDETVLTEDGIRLWATRIGEGEPVVFCHGGPGLWDTMADVAASLAAVATVYRWDQRGCGRSERSGPYSVARTLADLDAVRAHFGLERMALLGHSWGAQLALRYALAYPERVTKLVYVSGTGIDLGSTWHEAYERNLRRGIGEHVARWELLGSMDRTDAEDRELCVLQWSADFVDRDRALQHADDMATPWFGVNFECNAALNAEDKRDWGSPQLRDRCAALEVPTLIVDGAEDIRPRSAVDSLAQALPAVSRVSLTGAGHLPWVEDPTGFRSAVGGFLSGYRA</sequence>
<dbReference type="PANTHER" id="PTHR43798:SF33">
    <property type="entry name" value="HYDROLASE, PUTATIVE (AFU_ORTHOLOGUE AFUA_2G14860)-RELATED"/>
    <property type="match status" value="1"/>
</dbReference>
<dbReference type="InterPro" id="IPR000073">
    <property type="entry name" value="AB_hydrolase_1"/>
</dbReference>
<dbReference type="RefSeq" id="WP_273935091.1">
    <property type="nucleotide sequence ID" value="NZ_CP097263.1"/>
</dbReference>
<dbReference type="GO" id="GO:0016787">
    <property type="term" value="F:hydrolase activity"/>
    <property type="evidence" value="ECO:0007669"/>
    <property type="project" value="UniProtKB-KW"/>
</dbReference>
<dbReference type="Proteomes" id="UP001589810">
    <property type="component" value="Unassembled WGS sequence"/>
</dbReference>
<reference evidence="4 5" key="1">
    <citation type="submission" date="2024-09" db="EMBL/GenBank/DDBJ databases">
        <authorList>
            <person name="Sun Q."/>
            <person name="Mori K."/>
        </authorList>
    </citation>
    <scope>NUCLEOTIDE SEQUENCE [LARGE SCALE GENOMIC DNA]</scope>
    <source>
        <strain evidence="4 5">TBRC 1432</strain>
    </source>
</reference>
<evidence type="ECO:0000313" key="4">
    <source>
        <dbReference type="EMBL" id="MFC0545086.1"/>
    </source>
</evidence>
<keyword evidence="2 4" id="KW-0378">Hydrolase</keyword>
<feature type="domain" description="AB hydrolase-1" evidence="3">
    <location>
        <begin position="23"/>
        <end position="265"/>
    </location>
</feature>
<dbReference type="InterPro" id="IPR029058">
    <property type="entry name" value="AB_hydrolase_fold"/>
</dbReference>
<protein>
    <submittedName>
        <fullName evidence="4">Alpha/beta fold hydrolase</fullName>
    </submittedName>
</protein>
<dbReference type="PRINTS" id="PR00793">
    <property type="entry name" value="PROAMNOPTASE"/>
</dbReference>
<evidence type="ECO:0000259" key="3">
    <source>
        <dbReference type="Pfam" id="PF00561"/>
    </source>
</evidence>
<dbReference type="EMBL" id="JBHLUD010000009">
    <property type="protein sequence ID" value="MFC0545086.1"/>
    <property type="molecule type" value="Genomic_DNA"/>
</dbReference>
<evidence type="ECO:0000256" key="1">
    <source>
        <dbReference type="ARBA" id="ARBA00010088"/>
    </source>
</evidence>
<name>A0ABV6MZ20_9PSEU</name>
<comment type="caution">
    <text evidence="4">The sequence shown here is derived from an EMBL/GenBank/DDBJ whole genome shotgun (WGS) entry which is preliminary data.</text>
</comment>
<organism evidence="4 5">
    <name type="scientific">Kutzneria chonburiensis</name>
    <dbReference type="NCBI Taxonomy" id="1483604"/>
    <lineage>
        <taxon>Bacteria</taxon>
        <taxon>Bacillati</taxon>
        <taxon>Actinomycetota</taxon>
        <taxon>Actinomycetes</taxon>
        <taxon>Pseudonocardiales</taxon>
        <taxon>Pseudonocardiaceae</taxon>
        <taxon>Kutzneria</taxon>
    </lineage>
</organism>
<dbReference type="InterPro" id="IPR050266">
    <property type="entry name" value="AB_hydrolase_sf"/>
</dbReference>
<dbReference type="Gene3D" id="3.40.50.1820">
    <property type="entry name" value="alpha/beta hydrolase"/>
    <property type="match status" value="1"/>
</dbReference>